<name>A0A4Q9BH89_9BACT</name>
<dbReference type="Gene3D" id="1.50.10.10">
    <property type="match status" value="1"/>
</dbReference>
<comment type="caution">
    <text evidence="3">The sequence shown here is derived from an EMBL/GenBank/DDBJ whole genome shotgun (WGS) entry which is preliminary data.</text>
</comment>
<dbReference type="SUPFAM" id="SSF48208">
    <property type="entry name" value="Six-hairpin glycosidases"/>
    <property type="match status" value="1"/>
</dbReference>
<dbReference type="GO" id="GO:0005975">
    <property type="term" value="P:carbohydrate metabolic process"/>
    <property type="evidence" value="ECO:0007669"/>
    <property type="project" value="InterPro"/>
</dbReference>
<gene>
    <name evidence="3" type="ORF">EWU20_05600</name>
</gene>
<dbReference type="GO" id="GO:0016853">
    <property type="term" value="F:isomerase activity"/>
    <property type="evidence" value="ECO:0007669"/>
    <property type="project" value="UniProtKB-KW"/>
</dbReference>
<dbReference type="InterPro" id="IPR012341">
    <property type="entry name" value="6hp_glycosidase-like_sf"/>
</dbReference>
<dbReference type="OrthoDB" id="5141876at2"/>
<dbReference type="Pfam" id="PF07221">
    <property type="entry name" value="GlcNAc_2-epim"/>
    <property type="match status" value="1"/>
</dbReference>
<proteinExistence type="inferred from homology"/>
<dbReference type="InterPro" id="IPR008928">
    <property type="entry name" value="6-hairpin_glycosidase_sf"/>
</dbReference>
<evidence type="ECO:0000313" key="4">
    <source>
        <dbReference type="Proteomes" id="UP000293583"/>
    </source>
</evidence>
<keyword evidence="2" id="KW-0413">Isomerase</keyword>
<evidence type="ECO:0000313" key="3">
    <source>
        <dbReference type="EMBL" id="TBH74618.1"/>
    </source>
</evidence>
<dbReference type="Proteomes" id="UP000293583">
    <property type="component" value="Unassembled WGS sequence"/>
</dbReference>
<sequence>MDIQSLRAEIKDYTEGALLPFWIQRTVDKQLGGYITHFNEFGEDAGDDEKSLIAMTRSVFTYSQAYRHGFGGEVMKEMATHGVRFLLDKMWDTEHGGFYWMVNRAGEATNKQKIGYGHSFAVYSLCEYTLAMGDPVGLEYAEKVFDLLQKYAVDTHHGGYWEFFAADWSLMGPGAPGGDRKTLDVHMHLMEAFTTLYEASGKEIHRRKLKESIDILIYKIMDPKTGTGIPQFWADWSVAPQIKFDIVWGWDRFQEGGQKASAVDNTSYGHNSEFGWLLLHALKVGKIDAAPYLDTIKKAFYHSMENGIDWEYGGVYVEGSHSGGPTDVEKEFWQQAEMLIGMLDAYLVTKDPQFLKAYEQVHRFVFDKMINRNTGEWWPLMTREGEPIWRHMAHNWKINYHNVRSMILSYEKLGEINLNL</sequence>
<dbReference type="InterPro" id="IPR010819">
    <property type="entry name" value="AGE/CE"/>
</dbReference>
<organism evidence="3 4">
    <name type="scientific">Aquirufa antheringensis</name>
    <dbReference type="NCBI Taxonomy" id="2516559"/>
    <lineage>
        <taxon>Bacteria</taxon>
        <taxon>Pseudomonadati</taxon>
        <taxon>Bacteroidota</taxon>
        <taxon>Cytophagia</taxon>
        <taxon>Cytophagales</taxon>
        <taxon>Flectobacillaceae</taxon>
        <taxon>Aquirufa</taxon>
    </lineage>
</organism>
<comment type="similarity">
    <text evidence="1">Belongs to the N-acylglucosamine 2-epimerase family.</text>
</comment>
<dbReference type="EMBL" id="SEWY01000002">
    <property type="protein sequence ID" value="TBH74618.1"/>
    <property type="molecule type" value="Genomic_DNA"/>
</dbReference>
<evidence type="ECO:0000256" key="2">
    <source>
        <dbReference type="ARBA" id="ARBA00023235"/>
    </source>
</evidence>
<evidence type="ECO:0000256" key="1">
    <source>
        <dbReference type="ARBA" id="ARBA00008558"/>
    </source>
</evidence>
<dbReference type="PANTHER" id="PTHR15108">
    <property type="entry name" value="N-ACYLGLUCOSAMINE-2-EPIMERASE"/>
    <property type="match status" value="1"/>
</dbReference>
<keyword evidence="4" id="KW-1185">Reference proteome</keyword>
<reference evidence="3 4" key="1">
    <citation type="submission" date="2019-02" db="EMBL/GenBank/DDBJ databases">
        <title>Genome of a new Bacteroidetes strain.</title>
        <authorList>
            <person name="Pitt A."/>
        </authorList>
    </citation>
    <scope>NUCLEOTIDE SEQUENCE [LARGE SCALE GENOMIC DNA]</scope>
    <source>
        <strain evidence="3 4">103A-SOEBACH</strain>
    </source>
</reference>
<dbReference type="RefSeq" id="WP_130923036.1">
    <property type="nucleotide sequence ID" value="NZ_JAANOL010000002.1"/>
</dbReference>
<protein>
    <submittedName>
        <fullName evidence="3">N-acylglucosamine 2-epimerase</fullName>
    </submittedName>
</protein>
<accession>A0A4Q9BH89</accession>
<dbReference type="AlphaFoldDB" id="A0A4Q9BH89"/>